<evidence type="ECO:0000313" key="1">
    <source>
        <dbReference type="EMBL" id="MFC3142900.1"/>
    </source>
</evidence>
<accession>A0ABV7GRX0</accession>
<keyword evidence="2" id="KW-1185">Reference proteome</keyword>
<dbReference type="InterPro" id="IPR045467">
    <property type="entry name" value="DUF6497"/>
</dbReference>
<dbReference type="Pfam" id="PF20107">
    <property type="entry name" value="DUF6497"/>
    <property type="match status" value="1"/>
</dbReference>
<gene>
    <name evidence="1" type="ORF">ACFOGP_09280</name>
</gene>
<evidence type="ECO:0000313" key="2">
    <source>
        <dbReference type="Proteomes" id="UP001595632"/>
    </source>
</evidence>
<comment type="caution">
    <text evidence="1">The sequence shown here is derived from an EMBL/GenBank/DDBJ whole genome shotgun (WGS) entry which is preliminary data.</text>
</comment>
<proteinExistence type="predicted"/>
<organism evidence="1 2">
    <name type="scientific">Psychromarinibacter halotolerans</name>
    <dbReference type="NCBI Taxonomy" id="1775175"/>
    <lineage>
        <taxon>Bacteria</taxon>
        <taxon>Pseudomonadati</taxon>
        <taxon>Pseudomonadota</taxon>
        <taxon>Alphaproteobacteria</taxon>
        <taxon>Rhodobacterales</taxon>
        <taxon>Paracoccaceae</taxon>
        <taxon>Psychromarinibacter</taxon>
    </lineage>
</organism>
<name>A0ABV7GRX0_9RHOB</name>
<reference evidence="2" key="1">
    <citation type="journal article" date="2019" name="Int. J. Syst. Evol. Microbiol.">
        <title>The Global Catalogue of Microorganisms (GCM) 10K type strain sequencing project: providing services to taxonomists for standard genome sequencing and annotation.</title>
        <authorList>
            <consortium name="The Broad Institute Genomics Platform"/>
            <consortium name="The Broad Institute Genome Sequencing Center for Infectious Disease"/>
            <person name="Wu L."/>
            <person name="Ma J."/>
        </authorList>
    </citation>
    <scope>NUCLEOTIDE SEQUENCE [LARGE SCALE GENOMIC DNA]</scope>
    <source>
        <strain evidence="2">KCTC 52366</strain>
    </source>
</reference>
<sequence>MRLPAIAFAAMAVPAGAEPVEVPSGQPVNFAEVVRDTAGPKGLTWRFRFVAPDIGHAEGKITFAQAASDMEFLCRSYALPRLPNIGPRPAQVIISLADQPSEFGEPNPEITQFFEAYSIEGDHCIWEAF</sequence>
<protein>
    <submittedName>
        <fullName evidence="1">DUF6497 family protein</fullName>
    </submittedName>
</protein>
<dbReference type="RefSeq" id="WP_275632881.1">
    <property type="nucleotide sequence ID" value="NZ_JARGYD010000004.1"/>
</dbReference>
<dbReference type="EMBL" id="JBHRTB010000010">
    <property type="protein sequence ID" value="MFC3142900.1"/>
    <property type="molecule type" value="Genomic_DNA"/>
</dbReference>
<dbReference type="Proteomes" id="UP001595632">
    <property type="component" value="Unassembled WGS sequence"/>
</dbReference>